<name>A0A098AYN6_DESHA</name>
<protein>
    <submittedName>
        <fullName evidence="2">Peptidase C39-like protein</fullName>
    </submittedName>
</protein>
<proteinExistence type="predicted"/>
<feature type="domain" description="Peptidase C39-like" evidence="1">
    <location>
        <begin position="2"/>
        <end position="140"/>
    </location>
</feature>
<organism evidence="2">
    <name type="scientific">Desulfitobacterium hafniense</name>
    <name type="common">Desulfitobacterium frappieri</name>
    <dbReference type="NCBI Taxonomy" id="49338"/>
    <lineage>
        <taxon>Bacteria</taxon>
        <taxon>Bacillati</taxon>
        <taxon>Bacillota</taxon>
        <taxon>Clostridia</taxon>
        <taxon>Eubacteriales</taxon>
        <taxon>Desulfitobacteriaceae</taxon>
        <taxon>Desulfitobacterium</taxon>
    </lineage>
</organism>
<dbReference type="PATRIC" id="fig|49338.4.peg.1457"/>
<dbReference type="EMBL" id="LK996017">
    <property type="protein sequence ID" value="CDX01235.1"/>
    <property type="molecule type" value="Genomic_DNA"/>
</dbReference>
<dbReference type="Gene3D" id="3.90.70.10">
    <property type="entry name" value="Cysteine proteinases"/>
    <property type="match status" value="1"/>
</dbReference>
<dbReference type="InterPro" id="IPR039564">
    <property type="entry name" value="Peptidase_C39-like"/>
</dbReference>
<sequence>MKVPLSYQATEYDCGPTTMMNAISFLFEREEIPPDVIKYIMLYCLDVYNDKGEIGKKGTSTMAMMFISNWLGQFGKAKDFPIEIAYLTKENVFIGQTSKIVMALQQGGVVVVRLYYGEEHYVLLTGIDNENEWIYLFDPYYREQPFEEEGIELIADAPMQMNRKVPFSYFNQESSEIYALGPKDAREAIILYNKITQKTAESTIEYFI</sequence>
<dbReference type="Pfam" id="PF13529">
    <property type="entry name" value="Peptidase_C39_2"/>
    <property type="match status" value="1"/>
</dbReference>
<gene>
    <name evidence="2" type="ORF">DPCES_1348</name>
</gene>
<dbReference type="AlphaFoldDB" id="A0A098AYN6"/>
<dbReference type="RefSeq" id="WP_011459616.1">
    <property type="nucleotide sequence ID" value="NZ_JAYFNZ010000003.1"/>
</dbReference>
<evidence type="ECO:0000313" key="2">
    <source>
        <dbReference type="EMBL" id="CDX01235.1"/>
    </source>
</evidence>
<dbReference type="OMA" id="QISEYDC"/>
<reference evidence="2" key="1">
    <citation type="submission" date="2014-07" db="EMBL/GenBank/DDBJ databases">
        <authorList>
            <person name="Hornung V.Bastian."/>
        </authorList>
    </citation>
    <scope>NUCLEOTIDE SEQUENCE</scope>
    <source>
        <strain evidence="2">PCE-S</strain>
    </source>
</reference>
<accession>A0A098AYN6</accession>
<evidence type="ECO:0000259" key="1">
    <source>
        <dbReference type="Pfam" id="PF13529"/>
    </source>
</evidence>